<dbReference type="GO" id="GO:0006631">
    <property type="term" value="P:fatty acid metabolic process"/>
    <property type="evidence" value="ECO:0007669"/>
    <property type="project" value="TreeGrafter"/>
</dbReference>
<feature type="chain" id="PRO_5016975882" evidence="4">
    <location>
        <begin position="17"/>
        <end position="758"/>
    </location>
</feature>
<proteinExistence type="predicted"/>
<evidence type="ECO:0000256" key="3">
    <source>
        <dbReference type="SAM" id="Phobius"/>
    </source>
</evidence>
<dbReference type="SUPFAM" id="SSF47027">
    <property type="entry name" value="Acyl-CoA binding protein"/>
    <property type="match status" value="1"/>
</dbReference>
<dbReference type="STRING" id="183478.A0A364N864"/>
<keyword evidence="3" id="KW-1133">Transmembrane helix</keyword>
<sequence length="758" mass="83608">MKLLPTLFCLSIGVNAAPTDILASRQQKCSTTFSYPYAGSITPSNYKAFDLGGCNAQLTFTKDQYIGVQWAFEATYADGSRAVHTPFRDFGSFGVSDTFYPYLGNNFVTRYPSNTAFTAVHEFTGVCKNGAAPVSWRFYTRVGTRPCFTTGQIRVVGGVTRPAKVSGVSLRRINDAGDFSVSWQPVARAVAYSVIVQYPTGSDEIGNPYRSVRGARVQGTSTTVATTMRRQDVERSAIVHAVDERGVWSFTSDVKPVVARCASAGLQPRPKLQGGRDNDAISTPSPPAPHVIASCTAPPIHCLALTLFCLVYCCRLTEILVHVLVHASLSTTPINATLPTCGGALFTLVMSDSVDRVFSHALNTVNKIRTGSQKPPSKTRLRLYGLYKQAMEGDVDGIMECPEGKDDQSQRAREKWDAWKQQNNLSRTEAKRRYITTLIDTMHKYASPSPDSRELVAELEFVWDQVKSNVPSSSSSSPLRNSDHIQPGYSQHDLGESGRAAMDLSTPMRPEEQTPRREGRNVPLRMKSPMSRSEEDLEEEEAEIERGDGEVFVDAPDSQYNPTSYPEENDGEDANNNLEDAGVQTDLQNLVRAEPIPIQTPTPAPRNRGMGVLGKPIPMPIPGFGGTPGPTNNNNEAPRESVADQKWRKRVEQSLMKMTAEVAALREQLEARRLFAHSAHYRLFRGIWRWVWACVKHIAVDVFILGFVLLWLRRKKDKRLEGAIGVLLRDAVAKMQRGGGAVLGRVRLPLLGGKKRAG</sequence>
<dbReference type="InterPro" id="IPR035984">
    <property type="entry name" value="Acyl-CoA-binding_sf"/>
</dbReference>
<dbReference type="PROSITE" id="PS51228">
    <property type="entry name" value="ACB_2"/>
    <property type="match status" value="1"/>
</dbReference>
<gene>
    <name evidence="6" type="ORF">DDE83_003187</name>
</gene>
<evidence type="ECO:0000259" key="5">
    <source>
        <dbReference type="PROSITE" id="PS51228"/>
    </source>
</evidence>
<feature type="compositionally biased region" description="Basic and acidic residues" evidence="2">
    <location>
        <begin position="509"/>
        <end position="520"/>
    </location>
</feature>
<evidence type="ECO:0000256" key="2">
    <source>
        <dbReference type="SAM" id="MobiDB-lite"/>
    </source>
</evidence>
<name>A0A364N864_STELY</name>
<protein>
    <submittedName>
        <fullName evidence="6">Acyl binding protein</fullName>
    </submittedName>
</protein>
<evidence type="ECO:0000256" key="4">
    <source>
        <dbReference type="SAM" id="SignalP"/>
    </source>
</evidence>
<keyword evidence="3" id="KW-0472">Membrane</keyword>
<dbReference type="Gene3D" id="1.20.80.10">
    <property type="match status" value="1"/>
</dbReference>
<feature type="domain" description="ACB" evidence="5">
    <location>
        <begin position="354"/>
        <end position="447"/>
    </location>
</feature>
<dbReference type="Proteomes" id="UP000249619">
    <property type="component" value="Unassembled WGS sequence"/>
</dbReference>
<feature type="signal peptide" evidence="4">
    <location>
        <begin position="1"/>
        <end position="16"/>
    </location>
</feature>
<evidence type="ECO:0000256" key="1">
    <source>
        <dbReference type="ARBA" id="ARBA00023121"/>
    </source>
</evidence>
<keyword evidence="4" id="KW-0732">Signal</keyword>
<dbReference type="Pfam" id="PF00887">
    <property type="entry name" value="ACBP"/>
    <property type="match status" value="1"/>
</dbReference>
<keyword evidence="3" id="KW-0812">Transmembrane</keyword>
<feature type="region of interest" description="Disordered" evidence="2">
    <location>
        <begin position="468"/>
        <end position="578"/>
    </location>
</feature>
<keyword evidence="1" id="KW-0446">Lipid-binding</keyword>
<dbReference type="InterPro" id="IPR014352">
    <property type="entry name" value="FERM/acyl-CoA-bd_prot_sf"/>
</dbReference>
<evidence type="ECO:0000313" key="7">
    <source>
        <dbReference type="Proteomes" id="UP000249619"/>
    </source>
</evidence>
<keyword evidence="7" id="KW-1185">Reference proteome</keyword>
<comment type="caution">
    <text evidence="6">The sequence shown here is derived from an EMBL/GenBank/DDBJ whole genome shotgun (WGS) entry which is preliminary data.</text>
</comment>
<dbReference type="OrthoDB" id="346910at2759"/>
<organism evidence="6 7">
    <name type="scientific">Stemphylium lycopersici</name>
    <name type="common">Tomato gray leaf spot disease fungus</name>
    <name type="synonym">Thyrospora lycopersici</name>
    <dbReference type="NCBI Taxonomy" id="183478"/>
    <lineage>
        <taxon>Eukaryota</taxon>
        <taxon>Fungi</taxon>
        <taxon>Dikarya</taxon>
        <taxon>Ascomycota</taxon>
        <taxon>Pezizomycotina</taxon>
        <taxon>Dothideomycetes</taxon>
        <taxon>Pleosporomycetidae</taxon>
        <taxon>Pleosporales</taxon>
        <taxon>Pleosporineae</taxon>
        <taxon>Pleosporaceae</taxon>
        <taxon>Stemphylium</taxon>
    </lineage>
</organism>
<dbReference type="PANTHER" id="PTHR23310:SF133">
    <property type="entry name" value="COA BINDING PROTEIN, PUTATIVE (AFU_ORTHOLOGUE AFUA_1G12300)-RELATED"/>
    <property type="match status" value="1"/>
</dbReference>
<dbReference type="GO" id="GO:0000062">
    <property type="term" value="F:fatty-acyl-CoA binding"/>
    <property type="evidence" value="ECO:0007669"/>
    <property type="project" value="InterPro"/>
</dbReference>
<dbReference type="EMBL" id="QGDH01000035">
    <property type="protein sequence ID" value="RAR13456.1"/>
    <property type="molecule type" value="Genomic_DNA"/>
</dbReference>
<reference evidence="7" key="1">
    <citation type="submission" date="2018-05" db="EMBL/GenBank/DDBJ databases">
        <title>Draft genome sequence of Stemphylium lycopersici strain CIDEFI 213.</title>
        <authorList>
            <person name="Medina R."/>
            <person name="Franco M.E.E."/>
            <person name="Lucentini C.G."/>
            <person name="Saparrat M.C.N."/>
            <person name="Balatti P.A."/>
        </authorList>
    </citation>
    <scope>NUCLEOTIDE SEQUENCE [LARGE SCALE GENOMIC DNA]</scope>
    <source>
        <strain evidence="7">CIDEFI 213</strain>
    </source>
</reference>
<dbReference type="InterPro" id="IPR000582">
    <property type="entry name" value="Acyl-CoA-binding_protein"/>
</dbReference>
<dbReference type="AlphaFoldDB" id="A0A364N864"/>
<dbReference type="PANTHER" id="PTHR23310">
    <property type="entry name" value="ACYL-COA-BINDING PROTEIN, ACBP"/>
    <property type="match status" value="1"/>
</dbReference>
<accession>A0A364N864</accession>
<evidence type="ECO:0000313" key="6">
    <source>
        <dbReference type="EMBL" id="RAR13456.1"/>
    </source>
</evidence>
<feature type="transmembrane region" description="Helical" evidence="3">
    <location>
        <begin position="690"/>
        <end position="712"/>
    </location>
</feature>